<keyword evidence="2" id="KW-0677">Repeat</keyword>
<keyword evidence="4 6" id="KW-0862">Zinc</keyword>
<dbReference type="PROSITE" id="PS00478">
    <property type="entry name" value="LIM_DOMAIN_1"/>
    <property type="match status" value="2"/>
</dbReference>
<dbReference type="FunFam" id="2.10.110.10:FF:000013">
    <property type="entry name" value="Four and a half LIM domains 1"/>
    <property type="match status" value="1"/>
</dbReference>
<dbReference type="PANTHER" id="PTHR24205">
    <property type="entry name" value="FOUR AND A HALF LIM DOMAINS PROTEIN"/>
    <property type="match status" value="1"/>
</dbReference>
<evidence type="ECO:0000256" key="1">
    <source>
        <dbReference type="ARBA" id="ARBA00022723"/>
    </source>
</evidence>
<dbReference type="GO" id="GO:0005634">
    <property type="term" value="C:nucleus"/>
    <property type="evidence" value="ECO:0007669"/>
    <property type="project" value="TreeGrafter"/>
</dbReference>
<name>A0A0L8IBI0_OCTBM</name>
<evidence type="ECO:0000259" key="7">
    <source>
        <dbReference type="PROSITE" id="PS50023"/>
    </source>
</evidence>
<dbReference type="SUPFAM" id="SSF57716">
    <property type="entry name" value="Glucocorticoid receptor-like (DNA-binding domain)"/>
    <property type="match status" value="3"/>
</dbReference>
<evidence type="ECO:0000256" key="6">
    <source>
        <dbReference type="PROSITE-ProRule" id="PRU00125"/>
    </source>
</evidence>
<dbReference type="FunFam" id="2.10.110.10:FF:000070">
    <property type="entry name" value="Four and a half LIM domains 3"/>
    <property type="match status" value="1"/>
</dbReference>
<proteinExistence type="predicted"/>
<dbReference type="PANTHER" id="PTHR24205:SF4">
    <property type="entry name" value="PROTEIN ESPINAS"/>
    <property type="match status" value="1"/>
</dbReference>
<accession>A0A0L8IBI0</accession>
<dbReference type="GO" id="GO:0008270">
    <property type="term" value="F:zinc ion binding"/>
    <property type="evidence" value="ECO:0007669"/>
    <property type="project" value="UniProtKB-KW"/>
</dbReference>
<protein>
    <recommendedName>
        <fullName evidence="7">LIM zinc-binding domain-containing protein</fullName>
    </recommendedName>
</protein>
<keyword evidence="3" id="KW-0863">Zinc-finger</keyword>
<keyword evidence="5 6" id="KW-0440">LIM domain</keyword>
<dbReference type="AlphaFoldDB" id="A0A0L8IBI0"/>
<dbReference type="GO" id="GO:0030018">
    <property type="term" value="C:Z disc"/>
    <property type="evidence" value="ECO:0007669"/>
    <property type="project" value="TreeGrafter"/>
</dbReference>
<evidence type="ECO:0000256" key="4">
    <source>
        <dbReference type="ARBA" id="ARBA00022833"/>
    </source>
</evidence>
<reference evidence="8" key="1">
    <citation type="submission" date="2015-07" db="EMBL/GenBank/DDBJ databases">
        <title>MeaNS - Measles Nucleotide Surveillance Program.</title>
        <authorList>
            <person name="Tran T."/>
            <person name="Druce J."/>
        </authorList>
    </citation>
    <scope>NUCLEOTIDE SEQUENCE</scope>
    <source>
        <strain evidence="8">UCB-OBI-ISO-001</strain>
        <tissue evidence="8">Gonad</tissue>
    </source>
</reference>
<dbReference type="Pfam" id="PF00412">
    <property type="entry name" value="LIM"/>
    <property type="match status" value="3"/>
</dbReference>
<evidence type="ECO:0000313" key="8">
    <source>
        <dbReference type="EMBL" id="KOF98802.1"/>
    </source>
</evidence>
<evidence type="ECO:0000256" key="5">
    <source>
        <dbReference type="ARBA" id="ARBA00023038"/>
    </source>
</evidence>
<dbReference type="EMBL" id="KQ416075">
    <property type="protein sequence ID" value="KOF98802.1"/>
    <property type="molecule type" value="Genomic_DNA"/>
</dbReference>
<dbReference type="PROSITE" id="PS50023">
    <property type="entry name" value="LIM_DOMAIN_2"/>
    <property type="match status" value="2"/>
</dbReference>
<evidence type="ECO:0000256" key="2">
    <source>
        <dbReference type="ARBA" id="ARBA00022737"/>
    </source>
</evidence>
<keyword evidence="1 6" id="KW-0479">Metal-binding</keyword>
<dbReference type="GO" id="GO:0003712">
    <property type="term" value="F:transcription coregulator activity"/>
    <property type="evidence" value="ECO:0007669"/>
    <property type="project" value="TreeGrafter"/>
</dbReference>
<feature type="domain" description="LIM zinc-binding" evidence="7">
    <location>
        <begin position="49"/>
        <end position="108"/>
    </location>
</feature>
<gene>
    <name evidence="8" type="ORF">OCBIM_22022796mg</name>
</gene>
<dbReference type="SMART" id="SM00132">
    <property type="entry name" value="LIM"/>
    <property type="match status" value="3"/>
</dbReference>
<dbReference type="Gene3D" id="2.10.110.10">
    <property type="entry name" value="Cysteine Rich Protein"/>
    <property type="match status" value="3"/>
</dbReference>
<feature type="domain" description="LIM zinc-binding" evidence="7">
    <location>
        <begin position="111"/>
        <end position="167"/>
    </location>
</feature>
<dbReference type="OrthoDB" id="274660at2759"/>
<evidence type="ECO:0000256" key="3">
    <source>
        <dbReference type="ARBA" id="ARBA00022771"/>
    </source>
</evidence>
<dbReference type="InterPro" id="IPR001781">
    <property type="entry name" value="Znf_LIM"/>
</dbReference>
<dbReference type="STRING" id="37653.A0A0L8IBI0"/>
<sequence>MKKFEYKNTQWHEECFLCNVCKEAIKNKSFIPRGDEVVCIPCFENKYAQKCAKCNGVLTKGGVAYKDIPWHRECFTCSKCNKNLAGEKFTSREEKPYCADCYGDLFAKKCCICSKAIMGFGGTKFISFEDRHWHSDCFNCNKCKTSMVGKGFLMNEGDIVCPPCGRN</sequence>
<organism evidence="8">
    <name type="scientific">Octopus bimaculoides</name>
    <name type="common">California two-spotted octopus</name>
    <dbReference type="NCBI Taxonomy" id="37653"/>
    <lineage>
        <taxon>Eukaryota</taxon>
        <taxon>Metazoa</taxon>
        <taxon>Spiralia</taxon>
        <taxon>Lophotrochozoa</taxon>
        <taxon>Mollusca</taxon>
        <taxon>Cephalopoda</taxon>
        <taxon>Coleoidea</taxon>
        <taxon>Octopodiformes</taxon>
        <taxon>Octopoda</taxon>
        <taxon>Incirrata</taxon>
        <taxon>Octopodidae</taxon>
        <taxon>Octopus</taxon>
    </lineage>
</organism>